<dbReference type="CDD" id="cd03018">
    <property type="entry name" value="PRX_AhpE_like"/>
    <property type="match status" value="1"/>
</dbReference>
<dbReference type="GO" id="GO:0016491">
    <property type="term" value="F:oxidoreductase activity"/>
    <property type="evidence" value="ECO:0007669"/>
    <property type="project" value="UniProtKB-KW"/>
</dbReference>
<dbReference type="OMA" id="SDQWPGY"/>
<evidence type="ECO:0000256" key="2">
    <source>
        <dbReference type="ARBA" id="ARBA00023284"/>
    </source>
</evidence>
<accession>A0A7V3ZHL0</accession>
<dbReference type="Pfam" id="PF00578">
    <property type="entry name" value="AhpC-TSA"/>
    <property type="match status" value="1"/>
</dbReference>
<evidence type="ECO:0000259" key="4">
    <source>
        <dbReference type="PROSITE" id="PS51352"/>
    </source>
</evidence>
<reference evidence="5" key="1">
    <citation type="journal article" date="2020" name="mSystems">
        <title>Genome- and Community-Level Interaction Insights into Carbon Utilization and Element Cycling Functions of Hydrothermarchaeota in Hydrothermal Sediment.</title>
        <authorList>
            <person name="Zhou Z."/>
            <person name="Liu Y."/>
            <person name="Xu W."/>
            <person name="Pan J."/>
            <person name="Luo Z.H."/>
            <person name="Li M."/>
        </authorList>
    </citation>
    <scope>NUCLEOTIDE SEQUENCE [LARGE SCALE GENOMIC DNA]</scope>
    <source>
        <strain evidence="5">SpSt-70</strain>
    </source>
</reference>
<evidence type="ECO:0000313" key="5">
    <source>
        <dbReference type="EMBL" id="HGK23141.1"/>
    </source>
</evidence>
<dbReference type="RefSeq" id="WP_012546977.1">
    <property type="nucleotide sequence ID" value="NZ_VTFL01000002.1"/>
</dbReference>
<comment type="caution">
    <text evidence="5">The sequence shown here is derived from an EMBL/GenBank/DDBJ whole genome shotgun (WGS) entry which is preliminary data.</text>
</comment>
<gene>
    <name evidence="5" type="ORF">ENU78_01610</name>
</gene>
<dbReference type="InterPro" id="IPR000866">
    <property type="entry name" value="AhpC/TSA"/>
</dbReference>
<dbReference type="PIRSF" id="PIRSF000239">
    <property type="entry name" value="AHPC"/>
    <property type="match status" value="1"/>
</dbReference>
<dbReference type="PANTHER" id="PTHR43110:SF1">
    <property type="entry name" value="THIOL PEROXIDASE"/>
    <property type="match status" value="1"/>
</dbReference>
<evidence type="ECO:0000256" key="3">
    <source>
        <dbReference type="PIRSR" id="PIRSR000239-1"/>
    </source>
</evidence>
<dbReference type="AlphaFoldDB" id="A0A7V3ZHL0"/>
<organism evidence="5">
    <name type="scientific">Dictyoglomus thermophilum</name>
    <dbReference type="NCBI Taxonomy" id="14"/>
    <lineage>
        <taxon>Bacteria</taxon>
        <taxon>Pseudomonadati</taxon>
        <taxon>Dictyoglomota</taxon>
        <taxon>Dictyoglomia</taxon>
        <taxon>Dictyoglomales</taxon>
        <taxon>Dictyoglomaceae</taxon>
        <taxon>Dictyoglomus</taxon>
    </lineage>
</organism>
<dbReference type="SUPFAM" id="SSF52833">
    <property type="entry name" value="Thioredoxin-like"/>
    <property type="match status" value="1"/>
</dbReference>
<dbReference type="InterPro" id="IPR013766">
    <property type="entry name" value="Thioredoxin_domain"/>
</dbReference>
<dbReference type="InterPro" id="IPR036249">
    <property type="entry name" value="Thioredoxin-like_sf"/>
</dbReference>
<dbReference type="InterPro" id="IPR024706">
    <property type="entry name" value="Peroxiredoxin_AhpC-typ"/>
</dbReference>
<dbReference type="PANTHER" id="PTHR43110">
    <property type="entry name" value="THIOL PEROXIDASE"/>
    <property type="match status" value="1"/>
</dbReference>
<feature type="active site" description="Cysteine sulfenic acid (-SOH) intermediate; for peroxidase activity" evidence="3">
    <location>
        <position position="48"/>
    </location>
</feature>
<sequence length="155" mass="17876">MQKRGLEIGSQAPDFSLKDQNGDEFKLSNYKGKKILLSFHPLAWTSICSKQMLSLEENYNKFLELNTIPVGVSVDPVPSKKAWAENLQLKNLKILSDFWPHGKVAKLFNIFREEDGFSERANIIIDEEGKIVFFKIYPIRELPDINEIIEFLSNK</sequence>
<feature type="domain" description="Thioredoxin" evidence="4">
    <location>
        <begin position="6"/>
        <end position="155"/>
    </location>
</feature>
<protein>
    <submittedName>
        <fullName evidence="5">Peroxiredoxin</fullName>
    </submittedName>
</protein>
<keyword evidence="1" id="KW-0560">Oxidoreductase</keyword>
<evidence type="ECO:0000256" key="1">
    <source>
        <dbReference type="ARBA" id="ARBA00023002"/>
    </source>
</evidence>
<proteinExistence type="predicted"/>
<dbReference type="PROSITE" id="PS51352">
    <property type="entry name" value="THIOREDOXIN_2"/>
    <property type="match status" value="1"/>
</dbReference>
<dbReference type="EMBL" id="DTDV01000006">
    <property type="protein sequence ID" value="HGK23141.1"/>
    <property type="molecule type" value="Genomic_DNA"/>
</dbReference>
<dbReference type="GO" id="GO:0016209">
    <property type="term" value="F:antioxidant activity"/>
    <property type="evidence" value="ECO:0007669"/>
    <property type="project" value="InterPro"/>
</dbReference>
<dbReference type="InterPro" id="IPR050455">
    <property type="entry name" value="Tpx_Peroxidase_subfamily"/>
</dbReference>
<dbReference type="Gene3D" id="3.40.30.10">
    <property type="entry name" value="Glutaredoxin"/>
    <property type="match status" value="1"/>
</dbReference>
<name>A0A7V3ZHL0_DICTH</name>
<keyword evidence="2" id="KW-0676">Redox-active center</keyword>